<dbReference type="GO" id="GO:0005730">
    <property type="term" value="C:nucleolus"/>
    <property type="evidence" value="ECO:0007669"/>
    <property type="project" value="TreeGrafter"/>
</dbReference>
<organism evidence="8 9">
    <name type="scientific">Monascus purpureus</name>
    <name type="common">Red mold</name>
    <name type="synonym">Monascus anka</name>
    <dbReference type="NCBI Taxonomy" id="5098"/>
    <lineage>
        <taxon>Eukaryota</taxon>
        <taxon>Fungi</taxon>
        <taxon>Dikarya</taxon>
        <taxon>Ascomycota</taxon>
        <taxon>Pezizomycotina</taxon>
        <taxon>Eurotiomycetes</taxon>
        <taxon>Eurotiomycetidae</taxon>
        <taxon>Eurotiales</taxon>
        <taxon>Aspergillaceae</taxon>
        <taxon>Monascus</taxon>
    </lineage>
</organism>
<reference evidence="8 9" key="1">
    <citation type="submission" date="2019-06" db="EMBL/GenBank/DDBJ databases">
        <title>Wine fermentation using esterase from Monascus purpureus.</title>
        <authorList>
            <person name="Geng C."/>
            <person name="Zhang Y."/>
        </authorList>
    </citation>
    <scope>NUCLEOTIDE SEQUENCE [LARGE SCALE GENOMIC DNA]</scope>
    <source>
        <strain evidence="8">HQ1</strain>
    </source>
</reference>
<keyword evidence="5 6" id="KW-0539">Nucleus</keyword>
<proteinExistence type="inferred from homology"/>
<protein>
    <recommendedName>
        <fullName evidence="6">Exosome complex protein</fullName>
    </recommendedName>
</protein>
<feature type="compositionally biased region" description="Polar residues" evidence="7">
    <location>
        <begin position="177"/>
        <end position="191"/>
    </location>
</feature>
<dbReference type="InterPro" id="IPR007146">
    <property type="entry name" value="Sas10/Utp3/C1D"/>
</dbReference>
<evidence type="ECO:0000256" key="4">
    <source>
        <dbReference type="ARBA" id="ARBA00022884"/>
    </source>
</evidence>
<dbReference type="EMBL" id="VIFY01000179">
    <property type="protein sequence ID" value="TQB68962.1"/>
    <property type="molecule type" value="Genomic_DNA"/>
</dbReference>
<dbReference type="GO" id="GO:0000178">
    <property type="term" value="C:exosome (RNase complex)"/>
    <property type="evidence" value="ECO:0007669"/>
    <property type="project" value="TreeGrafter"/>
</dbReference>
<name>A0A507QPF4_MONPU</name>
<keyword evidence="4 6" id="KW-0694">RNA-binding</keyword>
<feature type="compositionally biased region" description="Low complexity" evidence="7">
    <location>
        <begin position="166"/>
        <end position="176"/>
    </location>
</feature>
<dbReference type="GO" id="GO:0010468">
    <property type="term" value="P:regulation of gene expression"/>
    <property type="evidence" value="ECO:0007669"/>
    <property type="project" value="TreeGrafter"/>
</dbReference>
<evidence type="ECO:0000313" key="9">
    <source>
        <dbReference type="Proteomes" id="UP000319663"/>
    </source>
</evidence>
<evidence type="ECO:0000256" key="5">
    <source>
        <dbReference type="ARBA" id="ARBA00023242"/>
    </source>
</evidence>
<dbReference type="GO" id="GO:0000460">
    <property type="term" value="P:maturation of 5.8S rRNA"/>
    <property type="evidence" value="ECO:0007669"/>
    <property type="project" value="TreeGrafter"/>
</dbReference>
<dbReference type="GO" id="GO:0003677">
    <property type="term" value="F:DNA binding"/>
    <property type="evidence" value="ECO:0007669"/>
    <property type="project" value="TreeGrafter"/>
</dbReference>
<dbReference type="STRING" id="5098.A0A507QPF4"/>
<keyword evidence="9" id="KW-1185">Reference proteome</keyword>
<comment type="subcellular location">
    <subcellularLocation>
        <location evidence="1 6">Nucleus</location>
    </subcellularLocation>
</comment>
<dbReference type="Pfam" id="PF04000">
    <property type="entry name" value="Sas10_Utp3"/>
    <property type="match status" value="1"/>
</dbReference>
<feature type="non-terminal residue" evidence="8">
    <location>
        <position position="233"/>
    </location>
</feature>
<keyword evidence="3 6" id="KW-0698">rRNA processing</keyword>
<evidence type="ECO:0000313" key="8">
    <source>
        <dbReference type="EMBL" id="TQB68962.1"/>
    </source>
</evidence>
<dbReference type="PANTHER" id="PTHR15341:SF3">
    <property type="entry name" value="NUCLEAR NUCLEIC ACID-BINDING PROTEIN C1D"/>
    <property type="match status" value="1"/>
</dbReference>
<dbReference type="AlphaFoldDB" id="A0A507QPF4"/>
<evidence type="ECO:0000256" key="2">
    <source>
        <dbReference type="ARBA" id="ARBA00009154"/>
    </source>
</evidence>
<comment type="caution">
    <text evidence="8">The sequence shown here is derived from an EMBL/GenBank/DDBJ whole genome shotgun (WGS) entry which is preliminary data.</text>
</comment>
<feature type="region of interest" description="Disordered" evidence="7">
    <location>
        <begin position="144"/>
        <end position="233"/>
    </location>
</feature>
<evidence type="ECO:0000256" key="1">
    <source>
        <dbReference type="ARBA" id="ARBA00004123"/>
    </source>
</evidence>
<evidence type="ECO:0000256" key="7">
    <source>
        <dbReference type="SAM" id="MobiDB-lite"/>
    </source>
</evidence>
<dbReference type="InterPro" id="IPR011082">
    <property type="entry name" value="Exosome-assoc_fac/DNA_repair"/>
</dbReference>
<evidence type="ECO:0000256" key="6">
    <source>
        <dbReference type="RuleBase" id="RU368003"/>
    </source>
</evidence>
<evidence type="ECO:0000256" key="3">
    <source>
        <dbReference type="ARBA" id="ARBA00022552"/>
    </source>
</evidence>
<comment type="function">
    <text evidence="6">Required for exosome-dependent processing of pre-rRNA and small nucleolar RNA (snRNA) precursors. Involved in processing of 35S pre-rRNA at the A0, A1 and A2 sites.</text>
</comment>
<sequence length="233" mass="26156">MDAEDLFPLIERLDDNVDDLEEIFKPFLDLPLTATASKLPVLDKAKLHVLTTYALESLIFSYLRLQGVNAKEHPVFRELTRVRQYFEKIKALETEPEKRSLMLDKAAAGRFIKHGLAGNDKIDLERAEQEAKEKAVAQLRAAMLAKRGAGSETQSTGPEDHDRGSSSDAKSGASSDNDNVSSDGRNISTGLQKDMQMQKPTKTKSEKQGEDPKISRREIIYGKQRRKERVTQL</sequence>
<dbReference type="PANTHER" id="PTHR15341">
    <property type="entry name" value="SUN-COR STEROID HORMONE RECEPTOR CO-REPRESSOR"/>
    <property type="match status" value="1"/>
</dbReference>
<feature type="compositionally biased region" description="Basic and acidic residues" evidence="7">
    <location>
        <begin position="203"/>
        <end position="220"/>
    </location>
</feature>
<accession>A0A507QPF4</accession>
<dbReference type="GO" id="GO:0003723">
    <property type="term" value="F:RNA binding"/>
    <property type="evidence" value="ECO:0007669"/>
    <property type="project" value="UniProtKB-UniRule"/>
</dbReference>
<comment type="similarity">
    <text evidence="2 6">Belongs to the C1D family.</text>
</comment>
<dbReference type="Proteomes" id="UP000319663">
    <property type="component" value="Unassembled WGS sequence"/>
</dbReference>
<feature type="compositionally biased region" description="Basic residues" evidence="7">
    <location>
        <begin position="223"/>
        <end position="233"/>
    </location>
</feature>
<gene>
    <name evidence="8" type="ORF">MPDQ_002470</name>
</gene>